<name>A0A1B1AZL0_9ACTN</name>
<reference evidence="1 3" key="1">
    <citation type="submission" date="2016-06" db="EMBL/GenBank/DDBJ databases">
        <title>Complete genome sequence of Streptomyces griseochromogenes ATCC 14511, the Blasticidin S producer.</title>
        <authorList>
            <person name="Wu L."/>
        </authorList>
    </citation>
    <scope>NUCLEOTIDE SEQUENCE [LARGE SCALE GENOMIC DNA]</scope>
    <source>
        <strain evidence="1 3">ATCC 14511</strain>
    </source>
</reference>
<keyword evidence="4" id="KW-1185">Reference proteome</keyword>
<dbReference type="Proteomes" id="UP001519309">
    <property type="component" value="Unassembled WGS sequence"/>
</dbReference>
<dbReference type="EMBL" id="CP016279">
    <property type="protein sequence ID" value="ANP52008.1"/>
    <property type="molecule type" value="Genomic_DNA"/>
</dbReference>
<dbReference type="Pfam" id="PF05621">
    <property type="entry name" value="TniB"/>
    <property type="match status" value="1"/>
</dbReference>
<evidence type="ECO:0000313" key="3">
    <source>
        <dbReference type="Proteomes" id="UP000092659"/>
    </source>
</evidence>
<evidence type="ECO:0000313" key="2">
    <source>
        <dbReference type="EMBL" id="MBP2055860.1"/>
    </source>
</evidence>
<dbReference type="InterPro" id="IPR008868">
    <property type="entry name" value="TniB"/>
</dbReference>
<dbReference type="AlphaFoldDB" id="A0A1B1AZL0"/>
<dbReference type="OrthoDB" id="4067320at2"/>
<sequence length="356" mass="39821">MSREELIRSFGPNVAGAVTAPIDVSLLTTLEGWNREASRRLAAPDLADCAPKGTQVGLLDPRLMYHGDMLPVITPALRRGLLDARRLLRKSLFSTLGRSTDLVLDGDRGTGKSTMLIQIGRGFQALIEQYFGPDPNRIPVVFITVPPERESNLHWSLPFAEFLALNHTLNPQDRTRRTVDMTEPVAHVMKQAGTRLVLVDGINRIQDNEIRAAFDYFEALQDRTNVTFIYCGTGAREIVHEARYDKRRKNLPDVVKGKTYFSDLPVLWAGVIPYGDDWHSVVQAFEEDLRLYDHKSGTLVKLSRYLHQRTGGYIASLNDLICQAAQEAIETATASAPEAITKQLLDDIRIGRGDSR</sequence>
<dbReference type="Proteomes" id="UP000092659">
    <property type="component" value="Chromosome"/>
</dbReference>
<dbReference type="SUPFAM" id="SSF52540">
    <property type="entry name" value="P-loop containing nucleoside triphosphate hydrolases"/>
    <property type="match status" value="1"/>
</dbReference>
<protein>
    <submittedName>
        <fullName evidence="1">Uncharacterized protein</fullName>
    </submittedName>
</protein>
<proteinExistence type="predicted"/>
<evidence type="ECO:0000313" key="4">
    <source>
        <dbReference type="Proteomes" id="UP001519309"/>
    </source>
</evidence>
<dbReference type="InterPro" id="IPR027417">
    <property type="entry name" value="P-loop_NTPase"/>
</dbReference>
<dbReference type="RefSeq" id="WP_067307417.1">
    <property type="nucleotide sequence ID" value="NZ_CP016279.1"/>
</dbReference>
<dbReference type="EMBL" id="JAGGLP010000035">
    <property type="protein sequence ID" value="MBP2055860.1"/>
    <property type="molecule type" value="Genomic_DNA"/>
</dbReference>
<accession>A0A1B1AZL0</accession>
<reference evidence="2 4" key="2">
    <citation type="submission" date="2021-03" db="EMBL/GenBank/DDBJ databases">
        <title>Genomic Encyclopedia of Type Strains, Phase IV (KMG-IV): sequencing the most valuable type-strain genomes for metagenomic binning, comparative biology and taxonomic classification.</title>
        <authorList>
            <person name="Goeker M."/>
        </authorList>
    </citation>
    <scope>NUCLEOTIDE SEQUENCE [LARGE SCALE GENOMIC DNA]</scope>
    <source>
        <strain evidence="2 4">DSM 40499</strain>
    </source>
</reference>
<organism evidence="1 3">
    <name type="scientific">Streptomyces griseochromogenes</name>
    <dbReference type="NCBI Taxonomy" id="68214"/>
    <lineage>
        <taxon>Bacteria</taxon>
        <taxon>Bacillati</taxon>
        <taxon>Actinomycetota</taxon>
        <taxon>Actinomycetes</taxon>
        <taxon>Kitasatosporales</taxon>
        <taxon>Streptomycetaceae</taxon>
        <taxon>Streptomyces</taxon>
    </lineage>
</organism>
<dbReference type="STRING" id="68214.AVL59_22690"/>
<gene>
    <name evidence="1" type="ORF">AVL59_22690</name>
    <name evidence="2" type="ORF">J2Z21_008876</name>
</gene>
<evidence type="ECO:0000313" key="1">
    <source>
        <dbReference type="EMBL" id="ANP52008.1"/>
    </source>
</evidence>
<dbReference type="KEGG" id="sgs:AVL59_22690"/>